<dbReference type="Gene3D" id="3.30.559.10">
    <property type="entry name" value="Chloramphenicol acetyltransferase-like domain"/>
    <property type="match status" value="2"/>
</dbReference>
<organism evidence="1 2">
    <name type="scientific">Tolypocladium paradoxum</name>
    <dbReference type="NCBI Taxonomy" id="94208"/>
    <lineage>
        <taxon>Eukaryota</taxon>
        <taxon>Fungi</taxon>
        <taxon>Dikarya</taxon>
        <taxon>Ascomycota</taxon>
        <taxon>Pezizomycotina</taxon>
        <taxon>Sordariomycetes</taxon>
        <taxon>Hypocreomycetidae</taxon>
        <taxon>Hypocreales</taxon>
        <taxon>Ophiocordycipitaceae</taxon>
        <taxon>Tolypocladium</taxon>
    </lineage>
</organism>
<proteinExistence type="predicted"/>
<dbReference type="AlphaFoldDB" id="A0A2S4L0T2"/>
<dbReference type="STRING" id="94208.A0A2S4L0T2"/>
<gene>
    <name evidence="1" type="ORF">TPAR_03750</name>
</gene>
<comment type="caution">
    <text evidence="1">The sequence shown here is derived from an EMBL/GenBank/DDBJ whole genome shotgun (WGS) entry which is preliminary data.</text>
</comment>
<evidence type="ECO:0000313" key="2">
    <source>
        <dbReference type="Proteomes" id="UP000237481"/>
    </source>
</evidence>
<dbReference type="OrthoDB" id="21502at2759"/>
<name>A0A2S4L0T2_9HYPO</name>
<protein>
    <submittedName>
        <fullName evidence="1">Alpha-1,2-mannosidase family protein</fullName>
    </submittedName>
</protein>
<dbReference type="Proteomes" id="UP000237481">
    <property type="component" value="Unassembled WGS sequence"/>
</dbReference>
<evidence type="ECO:0000313" key="1">
    <source>
        <dbReference type="EMBL" id="POR36052.1"/>
    </source>
</evidence>
<accession>A0A2S4L0T2</accession>
<dbReference type="EMBL" id="PKSG01000367">
    <property type="protein sequence ID" value="POR36052.1"/>
    <property type="molecule type" value="Genomic_DNA"/>
</dbReference>
<keyword evidence="2" id="KW-1185">Reference proteome</keyword>
<dbReference type="InterPro" id="IPR023213">
    <property type="entry name" value="CAT-like_dom_sf"/>
</dbReference>
<sequence length="484" mass="53811">MTTENTTVGESGGDVKIIPLEAKDRWRPVDNIRSKLFFIVREALDGDTMRNALDQLIRDHLPILGASIELTGKGGHMAYHLPNTFSENHKLFQWSHETMESTLESAQLLPTKKSPPSGSAFFAPASVPDMETEWIPSDWPLERKFEKPNMPLLLVHITSYTDATILALSLPHAVTDQMGYASMVSAWLQLIDGQQPAPFLELSPGALDGPQDISREELRRKNRFRITSKAETLAALMGFIPDLIMNPTEVRRTLFLPATLVDDLRKRHNESLKAEYGEDRPTITNGDIIAGILSKFAYLARRSAKTVTLISAINGRGRHPALPAGRAYLHNCITFAITRMPSNTSLSQLAYAHRLAVREGAKLENIERDLAVTRELCRTRSIPYFGEPFELSYSVSNWCGAWRQIDFGPAVAKVGRAAADAKPATAVPLIFGQSRERSSHAPTRYVAHIMCKADGGYWCDFSASTKTMRLVEELLASDPQLQTL</sequence>
<reference evidence="1 2" key="1">
    <citation type="submission" date="2018-01" db="EMBL/GenBank/DDBJ databases">
        <title>Harnessing the power of phylogenomics to disentangle the directionality and signatures of interkingdom host jumping in the parasitic fungal genus Tolypocladium.</title>
        <authorList>
            <person name="Quandt C.A."/>
            <person name="Patterson W."/>
            <person name="Spatafora J.W."/>
        </authorList>
    </citation>
    <scope>NUCLEOTIDE SEQUENCE [LARGE SCALE GENOMIC DNA]</scope>
    <source>
        <strain evidence="1 2">NRBC 100945</strain>
    </source>
</reference>